<dbReference type="EMBL" id="CM046131">
    <property type="protein sequence ID" value="KAI8429440.1"/>
    <property type="molecule type" value="Genomic_DNA"/>
</dbReference>
<evidence type="ECO:0000313" key="1">
    <source>
        <dbReference type="EMBL" id="KAI8429440.1"/>
    </source>
</evidence>
<accession>A0ACC0JZR9</accession>
<name>A0ACC0JZR9_CHOFU</name>
<gene>
    <name evidence="1" type="ORF">MSG28_000080</name>
</gene>
<organism evidence="1 2">
    <name type="scientific">Choristoneura fumiferana</name>
    <name type="common">Spruce budworm moth</name>
    <name type="synonym">Archips fumiferana</name>
    <dbReference type="NCBI Taxonomy" id="7141"/>
    <lineage>
        <taxon>Eukaryota</taxon>
        <taxon>Metazoa</taxon>
        <taxon>Ecdysozoa</taxon>
        <taxon>Arthropoda</taxon>
        <taxon>Hexapoda</taxon>
        <taxon>Insecta</taxon>
        <taxon>Pterygota</taxon>
        <taxon>Neoptera</taxon>
        <taxon>Endopterygota</taxon>
        <taxon>Lepidoptera</taxon>
        <taxon>Glossata</taxon>
        <taxon>Ditrysia</taxon>
        <taxon>Tortricoidea</taxon>
        <taxon>Tortricidae</taxon>
        <taxon>Tortricinae</taxon>
        <taxon>Choristoneura</taxon>
    </lineage>
</organism>
<keyword evidence="2" id="KW-1185">Reference proteome</keyword>
<reference evidence="1 2" key="1">
    <citation type="journal article" date="2022" name="Genome Biol. Evol.">
        <title>The Spruce Budworm Genome: Reconstructing the Evolutionary History of Antifreeze Proteins.</title>
        <authorList>
            <person name="Beliveau C."/>
            <person name="Gagne P."/>
            <person name="Picq S."/>
            <person name="Vernygora O."/>
            <person name="Keeling C.I."/>
            <person name="Pinkney K."/>
            <person name="Doucet D."/>
            <person name="Wen F."/>
            <person name="Johnston J.S."/>
            <person name="Maaroufi H."/>
            <person name="Boyle B."/>
            <person name="Laroche J."/>
            <person name="Dewar K."/>
            <person name="Juretic N."/>
            <person name="Blackburn G."/>
            <person name="Nisole A."/>
            <person name="Brunet B."/>
            <person name="Brandao M."/>
            <person name="Lumley L."/>
            <person name="Duan J."/>
            <person name="Quan G."/>
            <person name="Lucarotti C.J."/>
            <person name="Roe A.D."/>
            <person name="Sperling F.A.H."/>
            <person name="Levesque R.C."/>
            <person name="Cusson M."/>
        </authorList>
    </citation>
    <scope>NUCLEOTIDE SEQUENCE [LARGE SCALE GENOMIC DNA]</scope>
    <source>
        <strain evidence="1">Glfc:IPQL:Cfum</strain>
    </source>
</reference>
<protein>
    <submittedName>
        <fullName evidence="1">Uncharacterized protein</fullName>
    </submittedName>
</protein>
<proteinExistence type="predicted"/>
<sequence>MSKFCRECCKEFKGWCKSFTRTETLLAIVEGILLLLFLVFLVFLILHLISCKGATNEPPTTKAYTDSDETTPGLPSTPDSTETNPASESTKRPDTSPTEHTKSTATVRTLPDGITIRPTKCTAVYPVAKDQATTRSTKCTANYSATEPVEADYGDDEAPDSEIEEMLDGDLASPEDRDVVLALVKVKPSGITFGCILTVLSDHWTVTAASCLDSIEEVDSLDSFVILDNYGEAVQGQSHPVSDVRVHPLYDLALLKSEQPLGRTAVVLPTMLDYFKITIGEQFDLLGFGKFRSIDNSLYGKRVHIAAVHALPLRHCGGAAFEARHLRPLAPAAHARCGAAPLCAGVLRARARVCNYCAGAPLLRREQKASPSEHKARALLGVMGDNEACGGACEPSLYAHVARQAAWIRAPSVHVHAGCWRCQLPTARTVSRRSSPLPRALAQLNALLAAAPDCDLLAGRWSNVSSECLRYCGVMDARQSSIYKFKRVRSSSGSESLNDSFQILSTPELLTPTKSGRIERLVIAVTLTRSAFALGSDRIGSYYVWSGAVGSALELPSVEYLHAQPSTSGAQCKTDNTTAFSHHPIRYRIGRRYDIGACKMYEILYISFTLSGPISDIGADSMAAPSDARGLSDDNSPMRGGHFEPALSGRF</sequence>
<comment type="caution">
    <text evidence="1">The sequence shown here is derived from an EMBL/GenBank/DDBJ whole genome shotgun (WGS) entry which is preliminary data.</text>
</comment>
<evidence type="ECO:0000313" key="2">
    <source>
        <dbReference type="Proteomes" id="UP001064048"/>
    </source>
</evidence>
<dbReference type="Proteomes" id="UP001064048">
    <property type="component" value="Chromosome Z"/>
</dbReference>